<dbReference type="EMBL" id="ABYQ02000003">
    <property type="protein sequence ID" value="EFQ81499.1"/>
    <property type="molecule type" value="Genomic_DNA"/>
</dbReference>
<dbReference type="AlphaFoldDB" id="E2S1I3"/>
<keyword evidence="2" id="KW-1185">Reference proteome</keyword>
<dbReference type="HOGENOM" id="CLU_064674_0_0_11"/>
<accession>E2S1I3</accession>
<proteinExistence type="predicted"/>
<gene>
    <name evidence="1" type="ORF">HMPREF0305_10385</name>
</gene>
<dbReference type="Proteomes" id="UP000003020">
    <property type="component" value="Unassembled WGS sequence"/>
</dbReference>
<dbReference type="eggNOG" id="ENOG502ZG6B">
    <property type="taxonomic scope" value="Bacteria"/>
</dbReference>
<protein>
    <recommendedName>
        <fullName evidence="3">DUF4192 domain-containing protein</fullName>
    </recommendedName>
</protein>
<dbReference type="InterPro" id="IPR025447">
    <property type="entry name" value="DUF4192"/>
</dbReference>
<evidence type="ECO:0000313" key="1">
    <source>
        <dbReference type="EMBL" id="EFQ81499.1"/>
    </source>
</evidence>
<organism evidence="1 2">
    <name type="scientific">Corynebacterium pseudogenitalium ATCC 33035</name>
    <dbReference type="NCBI Taxonomy" id="525264"/>
    <lineage>
        <taxon>Bacteria</taxon>
        <taxon>Bacillati</taxon>
        <taxon>Actinomycetota</taxon>
        <taxon>Actinomycetes</taxon>
        <taxon>Mycobacteriales</taxon>
        <taxon>Corynebacteriaceae</taxon>
        <taxon>Corynebacterium</taxon>
    </lineage>
</organism>
<dbReference type="Pfam" id="PF13830">
    <property type="entry name" value="DUF4192"/>
    <property type="match status" value="1"/>
</dbReference>
<evidence type="ECO:0000313" key="2">
    <source>
        <dbReference type="Proteomes" id="UP000003020"/>
    </source>
</evidence>
<reference evidence="1 2" key="1">
    <citation type="submission" date="2010-08" db="EMBL/GenBank/DDBJ databases">
        <authorList>
            <person name="Muzny D."/>
            <person name="Qin X."/>
            <person name="Buhay C."/>
            <person name="Dugan-Rocha S."/>
            <person name="Ding Y."/>
            <person name="Chen G."/>
            <person name="Hawes A."/>
            <person name="Holder M."/>
            <person name="Jhangiani S."/>
            <person name="Johnson A."/>
            <person name="Khan Z."/>
            <person name="Li Z."/>
            <person name="Liu W."/>
            <person name="Liu X."/>
            <person name="Perez L."/>
            <person name="Shen H."/>
            <person name="Wang Q."/>
            <person name="Watt J."/>
            <person name="Xi L."/>
            <person name="Xin Y."/>
            <person name="Zhou J."/>
            <person name="Deng J."/>
            <person name="Jiang H."/>
            <person name="Liu Y."/>
            <person name="Qu J."/>
            <person name="Song X.-Z."/>
            <person name="Zhang L."/>
            <person name="Villasana D."/>
            <person name="Johnson A."/>
            <person name="Liu J."/>
            <person name="Liyanage D."/>
            <person name="Lorensuhewa L."/>
            <person name="Robinson T."/>
            <person name="Song A."/>
            <person name="Song B.-B."/>
            <person name="Dinh H."/>
            <person name="Thornton R."/>
            <person name="Coyle M."/>
            <person name="Francisco L."/>
            <person name="Jackson L."/>
            <person name="Javaid M."/>
            <person name="Korchina V."/>
            <person name="Kovar C."/>
            <person name="Mata R."/>
            <person name="Mathew T."/>
            <person name="Ngo R."/>
            <person name="Nguyen L."/>
            <person name="Nguyen N."/>
            <person name="Okwuonu G."/>
            <person name="Ongeri F."/>
            <person name="Pham C."/>
            <person name="Simmons D."/>
            <person name="Wilczek-Boney K."/>
            <person name="Hale W."/>
            <person name="Jakkamsetti A."/>
            <person name="Pham P."/>
            <person name="Ruth R."/>
            <person name="San Lucas F."/>
            <person name="Warren J."/>
            <person name="Zhang J."/>
            <person name="Zhao Z."/>
            <person name="Zhou C."/>
            <person name="Zhu D."/>
            <person name="Lee S."/>
            <person name="Bess C."/>
            <person name="Blankenburg K."/>
            <person name="Forbes L."/>
            <person name="Fu Q."/>
            <person name="Gubbala S."/>
            <person name="Hirani K."/>
            <person name="Jayaseelan J.C."/>
            <person name="Lara F."/>
            <person name="Munidasa M."/>
            <person name="Palculict T."/>
            <person name="Patil S."/>
            <person name="Pu L.-L."/>
            <person name="Saada N."/>
            <person name="Tang L."/>
            <person name="Weissenberger G."/>
            <person name="Zhu Y."/>
            <person name="Hemphill L."/>
            <person name="Shang Y."/>
            <person name="Youmans B."/>
            <person name="Ayvaz T."/>
            <person name="Ross M."/>
            <person name="Santibanez J."/>
            <person name="Aqrawi P."/>
            <person name="Gross S."/>
            <person name="Joshi V."/>
            <person name="Fowler G."/>
            <person name="Nazareth L."/>
            <person name="Reid J."/>
            <person name="Worley K."/>
            <person name="Petrosino J."/>
            <person name="Highlander S."/>
            <person name="Gibbs R."/>
        </authorList>
    </citation>
    <scope>NUCLEOTIDE SEQUENCE [LARGE SCALE GENOMIC DNA]</scope>
    <source>
        <strain evidence="1 2">ATCC 33035</strain>
    </source>
</reference>
<dbReference type="RefSeq" id="WP_005325077.1">
    <property type="nucleotide sequence ID" value="NZ_GL542877.1"/>
</dbReference>
<sequence>MVEAGAMDITTPTQPIRTPGDILANIPGILGFFPTESVILISIQPSQRGHSIGPVARLDLHDVPGALHEVMEAFHCGNPEIIFCFVLSQREEGELWDILQSLYHFQDRTGTGIDACWLAEELSTDTAYDLIFGHATESGEGPLQNWMEGTIPAISTSHTMRACVNNGMLPELNRHDLVQRFKDPNPYFGEEEIRAMDRCAEEIARQLRAGHGYGTTDPVQVVKHLIADVRYVLSEVESLEETLENEELLCVAAMWMSTTWTRDLVIAELVSAPQEAGDLLLAVARTFQGSIRYNALALYAASQVSHEFGVYAGPALSVVVEEAPHHNLGRLIAQGYRSGMGKRLVSSLCHGCELAREAAGLHVDSPA</sequence>
<comment type="caution">
    <text evidence="1">The sequence shown here is derived from an EMBL/GenBank/DDBJ whole genome shotgun (WGS) entry which is preliminary data.</text>
</comment>
<evidence type="ECO:0008006" key="3">
    <source>
        <dbReference type="Google" id="ProtNLM"/>
    </source>
</evidence>
<name>E2S1I3_9CORY</name>